<sequence>MRQERQTRRFKIFTENNTQKIQSWKHNIYIENTFRNPDD</sequence>
<organism evidence="1 2">
    <name type="scientific">Kordia periserrulae</name>
    <dbReference type="NCBI Taxonomy" id="701523"/>
    <lineage>
        <taxon>Bacteria</taxon>
        <taxon>Pseudomonadati</taxon>
        <taxon>Bacteroidota</taxon>
        <taxon>Flavobacteriia</taxon>
        <taxon>Flavobacteriales</taxon>
        <taxon>Flavobacteriaceae</taxon>
        <taxon>Kordia</taxon>
    </lineage>
</organism>
<dbReference type="Proteomes" id="UP000244090">
    <property type="component" value="Unassembled WGS sequence"/>
</dbReference>
<evidence type="ECO:0000313" key="1">
    <source>
        <dbReference type="EMBL" id="PTX60605.1"/>
    </source>
</evidence>
<accession>A0A2T6BWZ9</accession>
<proteinExistence type="predicted"/>
<name>A0A2T6BWZ9_9FLAO</name>
<evidence type="ECO:0000313" key="2">
    <source>
        <dbReference type="Proteomes" id="UP000244090"/>
    </source>
</evidence>
<protein>
    <submittedName>
        <fullName evidence="1">Uncharacterized protein</fullName>
    </submittedName>
</protein>
<dbReference type="AlphaFoldDB" id="A0A2T6BWZ9"/>
<gene>
    <name evidence="1" type="ORF">C8N46_106251</name>
</gene>
<reference evidence="1 2" key="1">
    <citation type="submission" date="2018-04" db="EMBL/GenBank/DDBJ databases">
        <title>Genomic Encyclopedia of Archaeal and Bacterial Type Strains, Phase II (KMG-II): from individual species to whole genera.</title>
        <authorList>
            <person name="Goeker M."/>
        </authorList>
    </citation>
    <scope>NUCLEOTIDE SEQUENCE [LARGE SCALE GENOMIC DNA]</scope>
    <source>
        <strain evidence="1 2">DSM 25731</strain>
    </source>
</reference>
<dbReference type="EMBL" id="QBKT01000006">
    <property type="protein sequence ID" value="PTX60605.1"/>
    <property type="molecule type" value="Genomic_DNA"/>
</dbReference>
<comment type="caution">
    <text evidence="1">The sequence shown here is derived from an EMBL/GenBank/DDBJ whole genome shotgun (WGS) entry which is preliminary data.</text>
</comment>
<keyword evidence="2" id="KW-1185">Reference proteome</keyword>